<sequence>MMQCTRSSSIRSSAAIIGSNDDLLTEFLIFFPAKSLIRFQLVSKQWHSVISSPSFRHLHSLHHCRRRAKSQPSFLLRGAVSRFFICHPTVKRLVPFSFGFKKVNILRSCHGLLLLECRKTNFGYKDYYIFNPTTMKFRNLWLRKAFIGLCLVFDPSRSPHYRVLCLVPCENSSSRLLVYDSETHTWKDSVESYTRRQKFCGGIYWNDDVYFYKSRHIYVYGNIRLLGMIRGDREEDSILLFHVTGKIMIYRFVAEVFEVLVDFRSEGYFREGLLQFEFKNAHQFIESLAPV</sequence>
<reference evidence="2 3" key="1">
    <citation type="journal article" date="2021" name="Comput. Struct. Biotechnol. J.">
        <title>De novo genome assembly of the potent medicinal plant Rehmannia glutinosa using nanopore technology.</title>
        <authorList>
            <person name="Ma L."/>
            <person name="Dong C."/>
            <person name="Song C."/>
            <person name="Wang X."/>
            <person name="Zheng X."/>
            <person name="Niu Y."/>
            <person name="Chen S."/>
            <person name="Feng W."/>
        </authorList>
    </citation>
    <scope>NUCLEOTIDE SEQUENCE [LARGE SCALE GENOMIC DNA]</scope>
    <source>
        <strain evidence="2">DH-2019</strain>
    </source>
</reference>
<dbReference type="InterPro" id="IPR036047">
    <property type="entry name" value="F-box-like_dom_sf"/>
</dbReference>
<accession>A0ABR0VNC1</accession>
<evidence type="ECO:0000313" key="2">
    <source>
        <dbReference type="EMBL" id="KAK6135599.1"/>
    </source>
</evidence>
<dbReference type="PANTHER" id="PTHR31672">
    <property type="entry name" value="BNACNNG10540D PROTEIN"/>
    <property type="match status" value="1"/>
</dbReference>
<dbReference type="Pfam" id="PF00646">
    <property type="entry name" value="F-box"/>
    <property type="match status" value="1"/>
</dbReference>
<evidence type="ECO:0000259" key="1">
    <source>
        <dbReference type="Pfam" id="PF00646"/>
    </source>
</evidence>
<proteinExistence type="predicted"/>
<dbReference type="PANTHER" id="PTHR31672:SF13">
    <property type="entry name" value="F-BOX PROTEIN CPR30-LIKE"/>
    <property type="match status" value="1"/>
</dbReference>
<dbReference type="InterPro" id="IPR050796">
    <property type="entry name" value="SCF_F-box_component"/>
</dbReference>
<name>A0ABR0VNC1_REHGL</name>
<dbReference type="Proteomes" id="UP001318860">
    <property type="component" value="Unassembled WGS sequence"/>
</dbReference>
<dbReference type="Gene3D" id="1.20.1280.50">
    <property type="match status" value="1"/>
</dbReference>
<feature type="domain" description="F-box" evidence="1">
    <location>
        <begin position="21"/>
        <end position="57"/>
    </location>
</feature>
<dbReference type="InterPro" id="IPR001810">
    <property type="entry name" value="F-box_dom"/>
</dbReference>
<gene>
    <name evidence="2" type="ORF">DH2020_030647</name>
</gene>
<dbReference type="SUPFAM" id="SSF81383">
    <property type="entry name" value="F-box domain"/>
    <property type="match status" value="1"/>
</dbReference>
<keyword evidence="3" id="KW-1185">Reference proteome</keyword>
<comment type="caution">
    <text evidence="2">The sequence shown here is derived from an EMBL/GenBank/DDBJ whole genome shotgun (WGS) entry which is preliminary data.</text>
</comment>
<dbReference type="EMBL" id="JABTTQ020001087">
    <property type="protein sequence ID" value="KAK6135599.1"/>
    <property type="molecule type" value="Genomic_DNA"/>
</dbReference>
<evidence type="ECO:0000313" key="3">
    <source>
        <dbReference type="Proteomes" id="UP001318860"/>
    </source>
</evidence>
<organism evidence="2 3">
    <name type="scientific">Rehmannia glutinosa</name>
    <name type="common">Chinese foxglove</name>
    <dbReference type="NCBI Taxonomy" id="99300"/>
    <lineage>
        <taxon>Eukaryota</taxon>
        <taxon>Viridiplantae</taxon>
        <taxon>Streptophyta</taxon>
        <taxon>Embryophyta</taxon>
        <taxon>Tracheophyta</taxon>
        <taxon>Spermatophyta</taxon>
        <taxon>Magnoliopsida</taxon>
        <taxon>eudicotyledons</taxon>
        <taxon>Gunneridae</taxon>
        <taxon>Pentapetalae</taxon>
        <taxon>asterids</taxon>
        <taxon>lamiids</taxon>
        <taxon>Lamiales</taxon>
        <taxon>Orobanchaceae</taxon>
        <taxon>Rehmannieae</taxon>
        <taxon>Rehmannia</taxon>
    </lineage>
</organism>
<protein>
    <recommendedName>
        <fullName evidence="1">F-box domain-containing protein</fullName>
    </recommendedName>
</protein>